<protein>
    <submittedName>
        <fullName evidence="2">Uncharacterized protein</fullName>
    </submittedName>
</protein>
<dbReference type="Proteomes" id="UP000240009">
    <property type="component" value="Unassembled WGS sequence"/>
</dbReference>
<accession>A0A2S8FGV5</accession>
<dbReference type="AlphaFoldDB" id="A0A2S8FGV5"/>
<name>A0A2S8FGV5_9BACT</name>
<evidence type="ECO:0000313" key="3">
    <source>
        <dbReference type="Proteomes" id="UP000240009"/>
    </source>
</evidence>
<feature type="transmembrane region" description="Helical" evidence="1">
    <location>
        <begin position="7"/>
        <end position="36"/>
    </location>
</feature>
<feature type="transmembrane region" description="Helical" evidence="1">
    <location>
        <begin position="56"/>
        <end position="89"/>
    </location>
</feature>
<gene>
    <name evidence="2" type="ORF">C5Y96_13815</name>
</gene>
<organism evidence="2 3">
    <name type="scientific">Blastopirellula marina</name>
    <dbReference type="NCBI Taxonomy" id="124"/>
    <lineage>
        <taxon>Bacteria</taxon>
        <taxon>Pseudomonadati</taxon>
        <taxon>Planctomycetota</taxon>
        <taxon>Planctomycetia</taxon>
        <taxon>Pirellulales</taxon>
        <taxon>Pirellulaceae</taxon>
        <taxon>Blastopirellula</taxon>
    </lineage>
</organism>
<keyword evidence="1" id="KW-1133">Transmembrane helix</keyword>
<comment type="caution">
    <text evidence="2">The sequence shown here is derived from an EMBL/GenBank/DDBJ whole genome shotgun (WGS) entry which is preliminary data.</text>
</comment>
<proteinExistence type="predicted"/>
<sequence>MESSSRFPWWVLITAQGLCAVGLLAGIVALVSPFWFPAGVIGFFDGYERETDVLGIVWLAGSLGSMFIGVLLIGASALGAIWTGIAVGIGGLAMRKIPVNSTDEETDLEKRASD</sequence>
<dbReference type="EMBL" id="PUIA01000037">
    <property type="protein sequence ID" value="PQO31411.1"/>
    <property type="molecule type" value="Genomic_DNA"/>
</dbReference>
<keyword evidence="1" id="KW-0812">Transmembrane</keyword>
<dbReference type="RefSeq" id="WP_105354271.1">
    <property type="nucleotide sequence ID" value="NZ_PUIA01000037.1"/>
</dbReference>
<reference evidence="2 3" key="1">
    <citation type="submission" date="2018-02" db="EMBL/GenBank/DDBJ databases">
        <title>Comparative genomes isolates from brazilian mangrove.</title>
        <authorList>
            <person name="Araujo J.E."/>
            <person name="Taketani R.G."/>
            <person name="Silva M.C.P."/>
            <person name="Loureco M.V."/>
            <person name="Andreote F.D."/>
        </authorList>
    </citation>
    <scope>NUCLEOTIDE SEQUENCE [LARGE SCALE GENOMIC DNA]</scope>
    <source>
        <strain evidence="2 3">HEX-2 MGV</strain>
    </source>
</reference>
<keyword evidence="1" id="KW-0472">Membrane</keyword>
<evidence type="ECO:0000313" key="2">
    <source>
        <dbReference type="EMBL" id="PQO31411.1"/>
    </source>
</evidence>
<dbReference type="OrthoDB" id="9968404at2"/>
<evidence type="ECO:0000256" key="1">
    <source>
        <dbReference type="SAM" id="Phobius"/>
    </source>
</evidence>